<gene>
    <name evidence="2" type="ORF">MENT_LOCUS32748</name>
</gene>
<comment type="caution">
    <text evidence="2">The sequence shown here is derived from an EMBL/GenBank/DDBJ whole genome shotgun (WGS) entry which is preliminary data.</text>
</comment>
<evidence type="ECO:0000313" key="2">
    <source>
        <dbReference type="EMBL" id="CAD2180657.1"/>
    </source>
</evidence>
<sequence length="121" mass="13623">MIKLEFYPKKRKLVIPSPSQCSSGNSGFDLLFRECWLKTFSSNALLTQFGSKLPTSTNSFIGNNSDQLKQEEEDYSKEDKEQQQNKEVNNASALAAMAAMAASLQMFVQSSQQFQQIVNKK</sequence>
<evidence type="ECO:0000256" key="1">
    <source>
        <dbReference type="SAM" id="MobiDB-lite"/>
    </source>
</evidence>
<dbReference type="AlphaFoldDB" id="A0A6V7W0F0"/>
<dbReference type="Proteomes" id="UP000580250">
    <property type="component" value="Unassembled WGS sequence"/>
</dbReference>
<feature type="compositionally biased region" description="Polar residues" evidence="1">
    <location>
        <begin position="53"/>
        <end position="67"/>
    </location>
</feature>
<evidence type="ECO:0000313" key="3">
    <source>
        <dbReference type="Proteomes" id="UP000580250"/>
    </source>
</evidence>
<protein>
    <submittedName>
        <fullName evidence="2">Uncharacterized protein</fullName>
    </submittedName>
</protein>
<reference evidence="2 3" key="1">
    <citation type="submission" date="2020-08" db="EMBL/GenBank/DDBJ databases">
        <authorList>
            <person name="Koutsovoulos G."/>
            <person name="Danchin GJ E."/>
        </authorList>
    </citation>
    <scope>NUCLEOTIDE SEQUENCE [LARGE SCALE GENOMIC DNA]</scope>
</reference>
<dbReference type="EMBL" id="CAJEWN010000376">
    <property type="protein sequence ID" value="CAD2180657.1"/>
    <property type="molecule type" value="Genomic_DNA"/>
</dbReference>
<proteinExistence type="predicted"/>
<organism evidence="2 3">
    <name type="scientific">Meloidogyne enterolobii</name>
    <name type="common">Root-knot nematode worm</name>
    <name type="synonym">Meloidogyne mayaguensis</name>
    <dbReference type="NCBI Taxonomy" id="390850"/>
    <lineage>
        <taxon>Eukaryota</taxon>
        <taxon>Metazoa</taxon>
        <taxon>Ecdysozoa</taxon>
        <taxon>Nematoda</taxon>
        <taxon>Chromadorea</taxon>
        <taxon>Rhabditida</taxon>
        <taxon>Tylenchina</taxon>
        <taxon>Tylenchomorpha</taxon>
        <taxon>Tylenchoidea</taxon>
        <taxon>Meloidogynidae</taxon>
        <taxon>Meloidogyninae</taxon>
        <taxon>Meloidogyne</taxon>
    </lineage>
</organism>
<accession>A0A6V7W0F0</accession>
<feature type="region of interest" description="Disordered" evidence="1">
    <location>
        <begin position="53"/>
        <end position="89"/>
    </location>
</feature>
<name>A0A6V7W0F0_MELEN</name>